<dbReference type="Proteomes" id="UP000373449">
    <property type="component" value="Unassembled WGS sequence"/>
</dbReference>
<organism evidence="4 5">
    <name type="scientific">Budvicia aquatica</name>
    <dbReference type="NCBI Taxonomy" id="82979"/>
    <lineage>
        <taxon>Bacteria</taxon>
        <taxon>Pseudomonadati</taxon>
        <taxon>Pseudomonadota</taxon>
        <taxon>Gammaproteobacteria</taxon>
        <taxon>Enterobacterales</taxon>
        <taxon>Budviciaceae</taxon>
        <taxon>Budvicia</taxon>
    </lineage>
</organism>
<dbReference type="PROSITE" id="PS50045">
    <property type="entry name" value="SIGMA54_INTERACT_4"/>
    <property type="match status" value="1"/>
</dbReference>
<dbReference type="Pfam" id="PF00158">
    <property type="entry name" value="Sigma54_activat"/>
    <property type="match status" value="1"/>
</dbReference>
<dbReference type="CDD" id="cd00009">
    <property type="entry name" value="AAA"/>
    <property type="match status" value="1"/>
</dbReference>
<evidence type="ECO:0000259" key="3">
    <source>
        <dbReference type="PROSITE" id="PS50045"/>
    </source>
</evidence>
<sequence>MVAQSDVSVLINGLSGTGKEVLANAIHHASPRGNKPFIAINCGALPEQLLESELFGHAKGAFTGAVSSRDGLFQAATGGTLF</sequence>
<dbReference type="PANTHER" id="PTHR32071">
    <property type="entry name" value="TRANSCRIPTIONAL REGULATORY PROTEIN"/>
    <property type="match status" value="1"/>
</dbReference>
<dbReference type="GO" id="GO:0005524">
    <property type="term" value="F:ATP binding"/>
    <property type="evidence" value="ECO:0007669"/>
    <property type="project" value="UniProtKB-KW"/>
</dbReference>
<gene>
    <name evidence="4" type="primary">qseF_5</name>
    <name evidence="4" type="ORF">NCTC12282_06252</name>
</gene>
<evidence type="ECO:0000313" key="4">
    <source>
        <dbReference type="EMBL" id="VFS53043.1"/>
    </source>
</evidence>
<dbReference type="InterPro" id="IPR027417">
    <property type="entry name" value="P-loop_NTPase"/>
</dbReference>
<accession>A0A485A049</accession>
<dbReference type="PANTHER" id="PTHR32071:SF116">
    <property type="entry name" value="TRANSCRIPTIONAL REGULATORY PROTEIN GLRR"/>
    <property type="match status" value="1"/>
</dbReference>
<dbReference type="AlphaFoldDB" id="A0A485A049"/>
<reference evidence="4 5" key="1">
    <citation type="submission" date="2019-03" db="EMBL/GenBank/DDBJ databases">
        <authorList>
            <consortium name="Pathogen Informatics"/>
        </authorList>
    </citation>
    <scope>NUCLEOTIDE SEQUENCE [LARGE SCALE GENOMIC DNA]</scope>
    <source>
        <strain evidence="4 5">NCTC12282</strain>
    </source>
</reference>
<evidence type="ECO:0000256" key="2">
    <source>
        <dbReference type="ARBA" id="ARBA00022840"/>
    </source>
</evidence>
<name>A0A485A049_9GAMM</name>
<dbReference type="EMBL" id="CAADJA010000002">
    <property type="protein sequence ID" value="VFS53043.1"/>
    <property type="molecule type" value="Genomic_DNA"/>
</dbReference>
<feature type="domain" description="Sigma-54 factor interaction" evidence="3">
    <location>
        <begin position="1"/>
        <end position="82"/>
    </location>
</feature>
<dbReference type="GO" id="GO:0006355">
    <property type="term" value="P:regulation of DNA-templated transcription"/>
    <property type="evidence" value="ECO:0007669"/>
    <property type="project" value="InterPro"/>
</dbReference>
<dbReference type="SUPFAM" id="SSF52540">
    <property type="entry name" value="P-loop containing nucleoside triphosphate hydrolases"/>
    <property type="match status" value="1"/>
</dbReference>
<keyword evidence="1" id="KW-0547">Nucleotide-binding</keyword>
<protein>
    <submittedName>
        <fullName evidence="4">Quorum-sensing regulator protein F</fullName>
    </submittedName>
</protein>
<evidence type="ECO:0000256" key="1">
    <source>
        <dbReference type="ARBA" id="ARBA00022741"/>
    </source>
</evidence>
<dbReference type="InterPro" id="IPR002078">
    <property type="entry name" value="Sigma_54_int"/>
</dbReference>
<dbReference type="Gene3D" id="3.40.50.300">
    <property type="entry name" value="P-loop containing nucleotide triphosphate hydrolases"/>
    <property type="match status" value="1"/>
</dbReference>
<keyword evidence="2" id="KW-0067">ATP-binding</keyword>
<evidence type="ECO:0000313" key="5">
    <source>
        <dbReference type="Proteomes" id="UP000373449"/>
    </source>
</evidence>
<proteinExistence type="predicted"/>